<feature type="signal peptide" evidence="3">
    <location>
        <begin position="1"/>
        <end position="16"/>
    </location>
</feature>
<dbReference type="KEGG" id="glz:GLAREA_12534"/>
<dbReference type="EMBL" id="KE145362">
    <property type="protein sequence ID" value="EPE31231.1"/>
    <property type="molecule type" value="Genomic_DNA"/>
</dbReference>
<feature type="chain" id="PRO_5004508530" evidence="3">
    <location>
        <begin position="17"/>
        <end position="211"/>
    </location>
</feature>
<dbReference type="GO" id="GO:0043386">
    <property type="term" value="P:mycotoxin biosynthetic process"/>
    <property type="evidence" value="ECO:0007669"/>
    <property type="project" value="InterPro"/>
</dbReference>
<accession>S3DGR8</accession>
<evidence type="ECO:0000256" key="1">
    <source>
        <dbReference type="ARBA" id="ARBA00004685"/>
    </source>
</evidence>
<gene>
    <name evidence="4" type="ORF">GLAREA_12534</name>
</gene>
<reference evidence="4 5" key="1">
    <citation type="journal article" date="2013" name="BMC Genomics">
        <title>Genomics-driven discovery of the pneumocandin biosynthetic gene cluster in the fungus Glarea lozoyensis.</title>
        <authorList>
            <person name="Chen L."/>
            <person name="Yue Q."/>
            <person name="Zhang X."/>
            <person name="Xiang M."/>
            <person name="Wang C."/>
            <person name="Li S."/>
            <person name="Che Y."/>
            <person name="Ortiz-Lopez F.J."/>
            <person name="Bills G.F."/>
            <person name="Liu X."/>
            <person name="An Z."/>
        </authorList>
    </citation>
    <scope>NUCLEOTIDE SEQUENCE [LARGE SCALE GENOMIC DNA]</scope>
    <source>
        <strain evidence="5">ATCC 20868 / MF5171</strain>
    </source>
</reference>
<dbReference type="HOGENOM" id="CLU_042941_6_1_1"/>
<organism evidence="4 5">
    <name type="scientific">Glarea lozoyensis (strain ATCC 20868 / MF5171)</name>
    <dbReference type="NCBI Taxonomy" id="1116229"/>
    <lineage>
        <taxon>Eukaryota</taxon>
        <taxon>Fungi</taxon>
        <taxon>Dikarya</taxon>
        <taxon>Ascomycota</taxon>
        <taxon>Pezizomycotina</taxon>
        <taxon>Leotiomycetes</taxon>
        <taxon>Helotiales</taxon>
        <taxon>Helotiaceae</taxon>
        <taxon>Glarea</taxon>
    </lineage>
</organism>
<dbReference type="GeneID" id="19471574"/>
<evidence type="ECO:0000313" key="5">
    <source>
        <dbReference type="Proteomes" id="UP000016922"/>
    </source>
</evidence>
<dbReference type="RefSeq" id="XP_008081506.1">
    <property type="nucleotide sequence ID" value="XM_008083315.1"/>
</dbReference>
<dbReference type="eggNOG" id="ENOG502SR2C">
    <property type="taxonomic scope" value="Eukaryota"/>
</dbReference>
<comment type="pathway">
    <text evidence="1">Mycotoxin biosynthesis.</text>
</comment>
<dbReference type="PANTHER" id="PTHR33365:SF4">
    <property type="entry name" value="CYCLOCHLOROTINE BIOSYNTHESIS PROTEIN O"/>
    <property type="match status" value="1"/>
</dbReference>
<keyword evidence="5" id="KW-1185">Reference proteome</keyword>
<dbReference type="OMA" id="WHCINHI"/>
<protein>
    <submittedName>
        <fullName evidence="4">Uncharacterized protein</fullName>
    </submittedName>
</protein>
<evidence type="ECO:0000256" key="2">
    <source>
        <dbReference type="ARBA" id="ARBA00035112"/>
    </source>
</evidence>
<sequence>MALILILVLTPDLRTSLMVDFYHEFLANIRIVLPDPVKPIIGTVKQQFSGGLVLNEDGRWGRNSTTTPQYVGLPSVAIDNAWLDLLSAAQIVVSGDEAQSIKSETVEEREGRKYRLSLGVHYALHCVDLVRKAIDFDHYYPTGKTPYFYRDHVDDCIDYIRQSIQCQGDLTPITYYRRGPDIFPASGATHTCRNFDELNMWALERRALHLP</sequence>
<comment type="similarity">
    <text evidence="2">Belongs to the ustYa family.</text>
</comment>
<keyword evidence="3" id="KW-0732">Signal</keyword>
<name>S3DGR8_GLAL2</name>
<dbReference type="OrthoDB" id="3559862at2759"/>
<proteinExistence type="inferred from homology"/>
<dbReference type="InterPro" id="IPR021765">
    <property type="entry name" value="UstYa-like"/>
</dbReference>
<dbReference type="STRING" id="1116229.S3DGR8"/>
<evidence type="ECO:0000256" key="3">
    <source>
        <dbReference type="SAM" id="SignalP"/>
    </source>
</evidence>
<dbReference type="AlphaFoldDB" id="S3DGR8"/>
<dbReference type="Proteomes" id="UP000016922">
    <property type="component" value="Unassembled WGS sequence"/>
</dbReference>
<evidence type="ECO:0000313" key="4">
    <source>
        <dbReference type="EMBL" id="EPE31231.1"/>
    </source>
</evidence>
<dbReference type="PANTHER" id="PTHR33365">
    <property type="entry name" value="YALI0B05434P"/>
    <property type="match status" value="1"/>
</dbReference>
<dbReference type="Pfam" id="PF11807">
    <property type="entry name" value="UstYa"/>
    <property type="match status" value="1"/>
</dbReference>